<gene>
    <name evidence="2" type="ORF">HAX54_005183</name>
</gene>
<dbReference type="Proteomes" id="UP000823775">
    <property type="component" value="Unassembled WGS sequence"/>
</dbReference>
<dbReference type="EMBL" id="JACEIK010012528">
    <property type="protein sequence ID" value="MCE3216163.1"/>
    <property type="molecule type" value="Genomic_DNA"/>
</dbReference>
<proteinExistence type="predicted"/>
<keyword evidence="3" id="KW-1185">Reference proteome</keyword>
<evidence type="ECO:0000256" key="1">
    <source>
        <dbReference type="SAM" id="MobiDB-lite"/>
    </source>
</evidence>
<name>A0ABS8WVE4_DATST</name>
<organism evidence="2 3">
    <name type="scientific">Datura stramonium</name>
    <name type="common">Jimsonweed</name>
    <name type="synonym">Common thornapple</name>
    <dbReference type="NCBI Taxonomy" id="4076"/>
    <lineage>
        <taxon>Eukaryota</taxon>
        <taxon>Viridiplantae</taxon>
        <taxon>Streptophyta</taxon>
        <taxon>Embryophyta</taxon>
        <taxon>Tracheophyta</taxon>
        <taxon>Spermatophyta</taxon>
        <taxon>Magnoliopsida</taxon>
        <taxon>eudicotyledons</taxon>
        <taxon>Gunneridae</taxon>
        <taxon>Pentapetalae</taxon>
        <taxon>asterids</taxon>
        <taxon>lamiids</taxon>
        <taxon>Solanales</taxon>
        <taxon>Solanaceae</taxon>
        <taxon>Solanoideae</taxon>
        <taxon>Datureae</taxon>
        <taxon>Datura</taxon>
    </lineage>
</organism>
<feature type="compositionally biased region" description="Low complexity" evidence="1">
    <location>
        <begin position="132"/>
        <end position="143"/>
    </location>
</feature>
<feature type="region of interest" description="Disordered" evidence="1">
    <location>
        <begin position="130"/>
        <end position="150"/>
    </location>
</feature>
<comment type="caution">
    <text evidence="2">The sequence shown here is derived from an EMBL/GenBank/DDBJ whole genome shotgun (WGS) entry which is preliminary data.</text>
</comment>
<protein>
    <submittedName>
        <fullName evidence="2">Uncharacterized protein</fullName>
    </submittedName>
</protein>
<evidence type="ECO:0000313" key="3">
    <source>
        <dbReference type="Proteomes" id="UP000823775"/>
    </source>
</evidence>
<evidence type="ECO:0000313" key="2">
    <source>
        <dbReference type="EMBL" id="MCE3216163.1"/>
    </source>
</evidence>
<reference evidence="2 3" key="1">
    <citation type="journal article" date="2021" name="BMC Genomics">
        <title>Datura genome reveals duplications of psychoactive alkaloid biosynthetic genes and high mutation rate following tissue culture.</title>
        <authorList>
            <person name="Rajewski A."/>
            <person name="Carter-House D."/>
            <person name="Stajich J."/>
            <person name="Litt A."/>
        </authorList>
    </citation>
    <scope>NUCLEOTIDE SEQUENCE [LARGE SCALE GENOMIC DNA]</scope>
    <source>
        <strain evidence="2">AR-01</strain>
    </source>
</reference>
<accession>A0ABS8WVE4</accession>
<sequence length="185" mass="20334">MDSTPTQVYEDFVPSTKLVQEEHSTLFNSTLPGPPPFRLTHSHHPGCHIQPRGRLFLTEASQGGQCIDKSLEIPQSFKKEQLRVQLTKTGILKISGETLVGTPNKWLRSEAEFPVAENCDKSKISAKKILPSDGSSSSSSSESESTDDETIEMSCLDANLKKPRKVMKMTLVALSVLSIGLYITT</sequence>